<accession>A0A6G1BW67</accession>
<dbReference type="Proteomes" id="UP000479710">
    <property type="component" value="Unassembled WGS sequence"/>
</dbReference>
<organism evidence="1 2">
    <name type="scientific">Oryza meyeriana var. granulata</name>
    <dbReference type="NCBI Taxonomy" id="110450"/>
    <lineage>
        <taxon>Eukaryota</taxon>
        <taxon>Viridiplantae</taxon>
        <taxon>Streptophyta</taxon>
        <taxon>Embryophyta</taxon>
        <taxon>Tracheophyta</taxon>
        <taxon>Spermatophyta</taxon>
        <taxon>Magnoliopsida</taxon>
        <taxon>Liliopsida</taxon>
        <taxon>Poales</taxon>
        <taxon>Poaceae</taxon>
        <taxon>BOP clade</taxon>
        <taxon>Oryzoideae</taxon>
        <taxon>Oryzeae</taxon>
        <taxon>Oryzinae</taxon>
        <taxon>Oryza</taxon>
        <taxon>Oryza meyeriana</taxon>
    </lineage>
</organism>
<gene>
    <name evidence="1" type="ORF">E2562_015437</name>
</gene>
<evidence type="ECO:0000313" key="2">
    <source>
        <dbReference type="Proteomes" id="UP000479710"/>
    </source>
</evidence>
<proteinExistence type="predicted"/>
<comment type="caution">
    <text evidence="1">The sequence shown here is derived from an EMBL/GenBank/DDBJ whole genome shotgun (WGS) entry which is preliminary data.</text>
</comment>
<dbReference type="EMBL" id="SPHZ02000011">
    <property type="protein sequence ID" value="KAF0892358.1"/>
    <property type="molecule type" value="Genomic_DNA"/>
</dbReference>
<evidence type="ECO:0000313" key="1">
    <source>
        <dbReference type="EMBL" id="KAF0892358.1"/>
    </source>
</evidence>
<dbReference type="AlphaFoldDB" id="A0A6G1BW67"/>
<sequence length="191" mass="20649">MEVRKPTTRRVPPLFSSIKSLPTVVLHTACSRSSVSGLLPGLPRPPHTREHAVVSFSTSPLLGLLLYADDLAVALPDNRRRRADAEKGRQECSSLPESGSISVPAPTSAAGCALSAAAGCTLSATAGLRKIWCRRHRTASAVPNLRRRQRSLWIRWLEADLVPPPLNHIVATSLERAAGRHLIAVQGSWVH</sequence>
<name>A0A6G1BW67_9ORYZ</name>
<keyword evidence="2" id="KW-1185">Reference proteome</keyword>
<protein>
    <submittedName>
        <fullName evidence="1">Uncharacterized protein</fullName>
    </submittedName>
</protein>
<reference evidence="1 2" key="1">
    <citation type="submission" date="2019-11" db="EMBL/GenBank/DDBJ databases">
        <title>Whole genome sequence of Oryza granulata.</title>
        <authorList>
            <person name="Li W."/>
        </authorList>
    </citation>
    <scope>NUCLEOTIDE SEQUENCE [LARGE SCALE GENOMIC DNA]</scope>
    <source>
        <strain evidence="2">cv. Menghai</strain>
        <tissue evidence="1">Leaf</tissue>
    </source>
</reference>